<dbReference type="InterPro" id="IPR000064">
    <property type="entry name" value="NLP_P60_dom"/>
</dbReference>
<dbReference type="GO" id="GO:0008234">
    <property type="term" value="F:cysteine-type peptidase activity"/>
    <property type="evidence" value="ECO:0007669"/>
    <property type="project" value="UniProtKB-KW"/>
</dbReference>
<feature type="compositionally biased region" description="Polar residues" evidence="5">
    <location>
        <begin position="315"/>
        <end position="330"/>
    </location>
</feature>
<dbReference type="InterPro" id="IPR038765">
    <property type="entry name" value="Papain-like_cys_pep_sf"/>
</dbReference>
<dbReference type="Gene3D" id="2.30.30.40">
    <property type="entry name" value="SH3 Domains"/>
    <property type="match status" value="2"/>
</dbReference>
<proteinExistence type="inferred from homology"/>
<protein>
    <submittedName>
        <fullName evidence="8">NLPC/P60 and SH3 domain-containing cell wall hydrolase</fullName>
    </submittedName>
</protein>
<evidence type="ECO:0000256" key="6">
    <source>
        <dbReference type="SAM" id="SignalP"/>
    </source>
</evidence>
<dbReference type="AlphaFoldDB" id="A0A1D9P3X1"/>
<dbReference type="PROSITE" id="PS51935">
    <property type="entry name" value="NLPC_P60"/>
    <property type="match status" value="1"/>
</dbReference>
<evidence type="ECO:0000313" key="8">
    <source>
        <dbReference type="EMBL" id="AOZ97270.1"/>
    </source>
</evidence>
<evidence type="ECO:0000256" key="5">
    <source>
        <dbReference type="SAM" id="MobiDB-lite"/>
    </source>
</evidence>
<evidence type="ECO:0000256" key="3">
    <source>
        <dbReference type="ARBA" id="ARBA00022801"/>
    </source>
</evidence>
<organism evidence="8 9">
    <name type="scientific">Butyrivibrio hungatei</name>
    <dbReference type="NCBI Taxonomy" id="185008"/>
    <lineage>
        <taxon>Bacteria</taxon>
        <taxon>Bacillati</taxon>
        <taxon>Bacillota</taxon>
        <taxon>Clostridia</taxon>
        <taxon>Lachnospirales</taxon>
        <taxon>Lachnospiraceae</taxon>
        <taxon>Butyrivibrio</taxon>
    </lineage>
</organism>
<evidence type="ECO:0000256" key="4">
    <source>
        <dbReference type="ARBA" id="ARBA00022807"/>
    </source>
</evidence>
<keyword evidence="3 8" id="KW-0378">Hydrolase</keyword>
<feature type="chain" id="PRO_5009444063" evidence="6">
    <location>
        <begin position="35"/>
        <end position="451"/>
    </location>
</feature>
<name>A0A1D9P3X1_9FIRM</name>
<dbReference type="Pfam" id="PF00877">
    <property type="entry name" value="NLPC_P60"/>
    <property type="match status" value="1"/>
</dbReference>
<dbReference type="Proteomes" id="UP000179284">
    <property type="component" value="Chromosome I"/>
</dbReference>
<keyword evidence="2" id="KW-0645">Protease</keyword>
<comment type="similarity">
    <text evidence="1">Belongs to the peptidase C40 family.</text>
</comment>
<feature type="domain" description="NlpC/P60" evidence="7">
    <location>
        <begin position="336"/>
        <end position="451"/>
    </location>
</feature>
<dbReference type="InterPro" id="IPR051202">
    <property type="entry name" value="Peptidase_C40"/>
</dbReference>
<evidence type="ECO:0000256" key="1">
    <source>
        <dbReference type="ARBA" id="ARBA00007074"/>
    </source>
</evidence>
<evidence type="ECO:0000256" key="2">
    <source>
        <dbReference type="ARBA" id="ARBA00022670"/>
    </source>
</evidence>
<keyword evidence="6" id="KW-0732">Signal</keyword>
<dbReference type="Gene3D" id="3.90.1720.10">
    <property type="entry name" value="endopeptidase domain like (from Nostoc punctiforme)"/>
    <property type="match status" value="1"/>
</dbReference>
<feature type="signal peptide" evidence="6">
    <location>
        <begin position="1"/>
        <end position="34"/>
    </location>
</feature>
<feature type="region of interest" description="Disordered" evidence="5">
    <location>
        <begin position="65"/>
        <end position="98"/>
    </location>
</feature>
<evidence type="ECO:0000313" key="9">
    <source>
        <dbReference type="Proteomes" id="UP000179284"/>
    </source>
</evidence>
<dbReference type="KEGG" id="bhu:bhn_I2237"/>
<evidence type="ECO:0000259" key="7">
    <source>
        <dbReference type="PROSITE" id="PS51935"/>
    </source>
</evidence>
<feature type="region of interest" description="Disordered" evidence="5">
    <location>
        <begin position="295"/>
        <end position="330"/>
    </location>
</feature>
<accession>A0A1D9P3X1</accession>
<dbReference type="EMBL" id="CP017831">
    <property type="protein sequence ID" value="AOZ97270.1"/>
    <property type="molecule type" value="Genomic_DNA"/>
</dbReference>
<keyword evidence="9" id="KW-1185">Reference proteome</keyword>
<dbReference type="InterPro" id="IPR003646">
    <property type="entry name" value="SH3-like_bac-type"/>
</dbReference>
<keyword evidence="4" id="KW-0788">Thiol protease</keyword>
<dbReference type="GO" id="GO:0006508">
    <property type="term" value="P:proteolysis"/>
    <property type="evidence" value="ECO:0007669"/>
    <property type="project" value="UniProtKB-KW"/>
</dbReference>
<gene>
    <name evidence="8" type="ORF">bhn_I2237</name>
</gene>
<sequence length="451" mass="47546">MIWRPTLKNRAKQLAVLGMTAALIFSNMSIDASAASSNKVKTVLPQAGITYALGDNQVSLSALQQSVDENSPKTDNSSSVSTSKEANSEIANSSAVTDETPLASTITENILKDIQSATGAVIGKKDSSSEGASTAEEAEEERFKSLVIAKVNDYVNVRDLPSEEDGEIIGKLYDKSVGTFIEEENGWYKIKSGTVEGYVKAEYCVTGEDAVELAKEVGTRIATVTTTTLKVRSGPGLDEEVLGLVPIEDELVVEEELDGWVKVSIEEGDGYVSLDYVTLSTEFVEAESKAEEEARLAKEKAAREAAQAAARKGTSKNAESSGKTSYNSASSYTTDTSSIGSAVSQFAQQFVGNPYVYGGTSLTNGADCSGFVMSVYANFGVSLPHSSGADRSVGAAVDGLANAQPGDIVCYSGHVAIYIGNGQIVHASTASTGIKISNADYRTVLAVRRIF</sequence>
<dbReference type="SUPFAM" id="SSF54001">
    <property type="entry name" value="Cysteine proteinases"/>
    <property type="match status" value="1"/>
</dbReference>
<dbReference type="SMART" id="SM00287">
    <property type="entry name" value="SH3b"/>
    <property type="match status" value="2"/>
</dbReference>
<dbReference type="PANTHER" id="PTHR47053">
    <property type="entry name" value="MUREIN DD-ENDOPEPTIDASE MEPH-RELATED"/>
    <property type="match status" value="1"/>
</dbReference>
<dbReference type="Pfam" id="PF08239">
    <property type="entry name" value="SH3_3"/>
    <property type="match status" value="2"/>
</dbReference>
<dbReference type="PANTHER" id="PTHR47053:SF1">
    <property type="entry name" value="MUREIN DD-ENDOPEPTIDASE MEPH-RELATED"/>
    <property type="match status" value="1"/>
</dbReference>
<reference evidence="9" key="1">
    <citation type="submission" date="2016-10" db="EMBL/GenBank/DDBJ databases">
        <title>The complete genome sequence of the rumen bacterium Butyrivibrio hungatei MB2003.</title>
        <authorList>
            <person name="Palevich N."/>
            <person name="Kelly W.J."/>
            <person name="Leahy S.C."/>
            <person name="Altermann E."/>
            <person name="Rakonjac J."/>
            <person name="Attwood G.T."/>
        </authorList>
    </citation>
    <scope>NUCLEOTIDE SEQUENCE [LARGE SCALE GENOMIC DNA]</scope>
    <source>
        <strain evidence="9">MB2003</strain>
    </source>
</reference>